<gene>
    <name evidence="1" type="ORF">Amac_078460</name>
</gene>
<organism evidence="1 2">
    <name type="scientific">Acrocarpospora macrocephala</name>
    <dbReference type="NCBI Taxonomy" id="150177"/>
    <lineage>
        <taxon>Bacteria</taxon>
        <taxon>Bacillati</taxon>
        <taxon>Actinomycetota</taxon>
        <taxon>Actinomycetes</taxon>
        <taxon>Streptosporangiales</taxon>
        <taxon>Streptosporangiaceae</taxon>
        <taxon>Acrocarpospora</taxon>
    </lineage>
</organism>
<accession>A0A5M3X2E1</accession>
<keyword evidence="2" id="KW-1185">Reference proteome</keyword>
<reference evidence="1 2" key="1">
    <citation type="submission" date="2019-10" db="EMBL/GenBank/DDBJ databases">
        <title>Whole genome shotgun sequence of Acrocarpospora macrocephala NBRC 16266.</title>
        <authorList>
            <person name="Ichikawa N."/>
            <person name="Kimura A."/>
            <person name="Kitahashi Y."/>
            <person name="Komaki H."/>
            <person name="Oguchi A."/>
        </authorList>
    </citation>
    <scope>NUCLEOTIDE SEQUENCE [LARGE SCALE GENOMIC DNA]</scope>
    <source>
        <strain evidence="1 2">NBRC 16266</strain>
    </source>
</reference>
<dbReference type="EMBL" id="BLAE01000056">
    <property type="protein sequence ID" value="GES14249.1"/>
    <property type="molecule type" value="Genomic_DNA"/>
</dbReference>
<dbReference type="Proteomes" id="UP000331127">
    <property type="component" value="Unassembled WGS sequence"/>
</dbReference>
<evidence type="ECO:0000313" key="1">
    <source>
        <dbReference type="EMBL" id="GES14249.1"/>
    </source>
</evidence>
<protein>
    <submittedName>
        <fullName evidence="1">Uncharacterized protein</fullName>
    </submittedName>
</protein>
<evidence type="ECO:0000313" key="2">
    <source>
        <dbReference type="Proteomes" id="UP000331127"/>
    </source>
</evidence>
<dbReference type="AlphaFoldDB" id="A0A5M3X2E1"/>
<sequence>MSEITGTTTVQISTIEAAVSPPMTATAASATGNPVTTCALRSHAGPAQCPRTRSQGVVVSIEVAMPLR</sequence>
<name>A0A5M3X2E1_9ACTN</name>
<proteinExistence type="predicted"/>
<comment type="caution">
    <text evidence="1">The sequence shown here is derived from an EMBL/GenBank/DDBJ whole genome shotgun (WGS) entry which is preliminary data.</text>
</comment>